<evidence type="ECO:0000256" key="4">
    <source>
        <dbReference type="ARBA" id="ARBA00022741"/>
    </source>
</evidence>
<dbReference type="SUPFAM" id="SSF81593">
    <property type="entry name" value="Nucleotidyltransferase substrate binding subunit/domain"/>
    <property type="match status" value="1"/>
</dbReference>
<dbReference type="InterPro" id="IPR008201">
    <property type="entry name" value="HepT-like"/>
</dbReference>
<keyword evidence="2" id="KW-1277">Toxin-antitoxin system</keyword>
<keyword evidence="7" id="KW-1185">Reference proteome</keyword>
<dbReference type="STRING" id="1867952.MTBPR1_120057"/>
<dbReference type="RefSeq" id="WP_069186456.1">
    <property type="nucleotide sequence ID" value="NZ_FLYE01000004.1"/>
</dbReference>
<dbReference type="AlphaFoldDB" id="A0A1C3RES4"/>
<evidence type="ECO:0000313" key="6">
    <source>
        <dbReference type="EMBL" id="SCA55751.1"/>
    </source>
</evidence>
<dbReference type="GO" id="GO:0004540">
    <property type="term" value="F:RNA nuclease activity"/>
    <property type="evidence" value="ECO:0007669"/>
    <property type="project" value="InterPro"/>
</dbReference>
<evidence type="ECO:0008006" key="8">
    <source>
        <dbReference type="Google" id="ProtNLM"/>
    </source>
</evidence>
<dbReference type="InterPro" id="IPR051813">
    <property type="entry name" value="HepT_RNase_toxin"/>
</dbReference>
<dbReference type="EMBL" id="FLYE01000004">
    <property type="protein sequence ID" value="SCA55751.1"/>
    <property type="molecule type" value="Genomic_DNA"/>
</dbReference>
<keyword evidence="1" id="KW-0597">Phosphoprotein</keyword>
<dbReference type="OrthoDB" id="4829434at2"/>
<keyword evidence="3" id="KW-0540">Nuclease</keyword>
<dbReference type="PANTHER" id="PTHR34139">
    <property type="entry name" value="UPF0331 PROTEIN MJ0127"/>
    <property type="match status" value="1"/>
</dbReference>
<keyword evidence="5" id="KW-0378">Hydrolase</keyword>
<keyword evidence="4" id="KW-0547">Nucleotide-binding</keyword>
<organism evidence="6 7">
    <name type="scientific">Candidatus Terasakiella magnetica</name>
    <dbReference type="NCBI Taxonomy" id="1867952"/>
    <lineage>
        <taxon>Bacteria</taxon>
        <taxon>Pseudomonadati</taxon>
        <taxon>Pseudomonadota</taxon>
        <taxon>Alphaproteobacteria</taxon>
        <taxon>Rhodospirillales</taxon>
        <taxon>Terasakiellaceae</taxon>
        <taxon>Terasakiella</taxon>
    </lineage>
</organism>
<gene>
    <name evidence="6" type="ORF">MTBPR1_120057</name>
</gene>
<evidence type="ECO:0000256" key="1">
    <source>
        <dbReference type="ARBA" id="ARBA00022553"/>
    </source>
</evidence>
<dbReference type="Proteomes" id="UP000231658">
    <property type="component" value="Unassembled WGS sequence"/>
</dbReference>
<dbReference type="GO" id="GO:0000166">
    <property type="term" value="F:nucleotide binding"/>
    <property type="evidence" value="ECO:0007669"/>
    <property type="project" value="UniProtKB-KW"/>
</dbReference>
<name>A0A1C3RES4_9PROT</name>
<dbReference type="GO" id="GO:0110001">
    <property type="term" value="C:toxin-antitoxin complex"/>
    <property type="evidence" value="ECO:0007669"/>
    <property type="project" value="InterPro"/>
</dbReference>
<accession>A0A1C3RES4</accession>
<evidence type="ECO:0000256" key="3">
    <source>
        <dbReference type="ARBA" id="ARBA00022722"/>
    </source>
</evidence>
<evidence type="ECO:0000256" key="2">
    <source>
        <dbReference type="ARBA" id="ARBA00022649"/>
    </source>
</evidence>
<protein>
    <recommendedName>
        <fullName evidence="8">DUF86 domain-containing protein</fullName>
    </recommendedName>
</protein>
<evidence type="ECO:0000313" key="7">
    <source>
        <dbReference type="Proteomes" id="UP000231658"/>
    </source>
</evidence>
<dbReference type="Pfam" id="PF01934">
    <property type="entry name" value="HepT-like"/>
    <property type="match status" value="1"/>
</dbReference>
<dbReference type="GO" id="GO:0016787">
    <property type="term" value="F:hydrolase activity"/>
    <property type="evidence" value="ECO:0007669"/>
    <property type="project" value="UniProtKB-KW"/>
</dbReference>
<dbReference type="PANTHER" id="PTHR34139:SF1">
    <property type="entry name" value="RNASE MJ1380-RELATED"/>
    <property type="match status" value="1"/>
</dbReference>
<proteinExistence type="predicted"/>
<sequence length="119" mass="14237">MTKPHRHERWTFHLEQMVQAVNKIERYVAGMSRKEFLHDDKTIDAVIRNLEILGEATHHIPNKVRKTYKPVPWLALRHMRNFLAHEYFDVDPKVIWETVAKDLQGLKMSLKRLRRDAAQ</sequence>
<reference evidence="6 7" key="1">
    <citation type="submission" date="2016-07" db="EMBL/GenBank/DDBJ databases">
        <authorList>
            <person name="Lefevre C.T."/>
        </authorList>
    </citation>
    <scope>NUCLEOTIDE SEQUENCE [LARGE SCALE GENOMIC DNA]</scope>
    <source>
        <strain evidence="6">PR1</strain>
    </source>
</reference>
<evidence type="ECO:0000256" key="5">
    <source>
        <dbReference type="ARBA" id="ARBA00022801"/>
    </source>
</evidence>